<evidence type="ECO:0000256" key="10">
    <source>
        <dbReference type="ARBA" id="ARBA00023136"/>
    </source>
</evidence>
<evidence type="ECO:0000256" key="11">
    <source>
        <dbReference type="ARBA" id="ARBA00081365"/>
    </source>
</evidence>
<comment type="similarity">
    <text evidence="3">Belongs to the cytochrome c oxidase IV family.</text>
</comment>
<comment type="caution">
    <text evidence="14">The sequence shown here is derived from an EMBL/GenBank/DDBJ whole genome shotgun (WGS) entry which is preliminary data.</text>
</comment>
<gene>
    <name evidence="14" type="ORF">M406DRAFT_356146</name>
</gene>
<evidence type="ECO:0000256" key="5">
    <source>
        <dbReference type="ARBA" id="ARBA00022792"/>
    </source>
</evidence>
<keyword evidence="10 13" id="KW-0472">Membrane</keyword>
<dbReference type="GO" id="GO:0045277">
    <property type="term" value="C:respiratory chain complex IV"/>
    <property type="evidence" value="ECO:0007669"/>
    <property type="project" value="InterPro"/>
</dbReference>
<evidence type="ECO:0000256" key="9">
    <source>
        <dbReference type="ARBA" id="ARBA00023128"/>
    </source>
</evidence>
<accession>A0A9P4Y3G8</accession>
<dbReference type="InterPro" id="IPR004203">
    <property type="entry name" value="Cyt_c_oxidase_su4_fam"/>
</dbReference>
<comment type="subcellular location">
    <subcellularLocation>
        <location evidence="1">Mitochondrion inner membrane</location>
        <topology evidence="1">Single-pass membrane protein</topology>
    </subcellularLocation>
</comment>
<name>A0A9P4Y3G8_CRYP1</name>
<keyword evidence="8" id="KW-0560">Oxidoreductase</keyword>
<evidence type="ECO:0000313" key="14">
    <source>
        <dbReference type="EMBL" id="KAF3765946.1"/>
    </source>
</evidence>
<evidence type="ECO:0000256" key="7">
    <source>
        <dbReference type="ARBA" id="ARBA00022989"/>
    </source>
</evidence>
<dbReference type="AlphaFoldDB" id="A0A9P4Y3G8"/>
<dbReference type="FunFam" id="1.10.442.10:FF:000002">
    <property type="entry name" value="Cytochrome c oxidase subunit V"/>
    <property type="match status" value="1"/>
</dbReference>
<dbReference type="GeneID" id="63840498"/>
<evidence type="ECO:0000256" key="8">
    <source>
        <dbReference type="ARBA" id="ARBA00023002"/>
    </source>
</evidence>
<evidence type="ECO:0000313" key="15">
    <source>
        <dbReference type="Proteomes" id="UP000803844"/>
    </source>
</evidence>
<proteinExistence type="inferred from homology"/>
<keyword evidence="7 13" id="KW-1133">Transmembrane helix</keyword>
<keyword evidence="4 13" id="KW-0812">Transmembrane</keyword>
<dbReference type="Pfam" id="PF02936">
    <property type="entry name" value="COX4"/>
    <property type="match status" value="1"/>
</dbReference>
<dbReference type="EMBL" id="MU032347">
    <property type="protein sequence ID" value="KAF3765946.1"/>
    <property type="molecule type" value="Genomic_DNA"/>
</dbReference>
<dbReference type="PANTHER" id="PTHR10707">
    <property type="entry name" value="CYTOCHROME C OXIDASE SUBUNIT IV"/>
    <property type="match status" value="1"/>
</dbReference>
<dbReference type="CDD" id="cd00922">
    <property type="entry name" value="Cyt_c_Oxidase_IV"/>
    <property type="match status" value="1"/>
</dbReference>
<comment type="pathway">
    <text evidence="2">Energy metabolism; oxidative phosphorylation.</text>
</comment>
<dbReference type="SUPFAM" id="SSF81406">
    <property type="entry name" value="Mitochondrial cytochrome c oxidase subunit IV"/>
    <property type="match status" value="1"/>
</dbReference>
<evidence type="ECO:0000256" key="3">
    <source>
        <dbReference type="ARBA" id="ARBA00008135"/>
    </source>
</evidence>
<protein>
    <recommendedName>
        <fullName evidence="11">Cytochrome c oxidase polypeptide V</fullName>
    </recommendedName>
</protein>
<keyword evidence="15" id="KW-1185">Reference proteome</keyword>
<evidence type="ECO:0000256" key="1">
    <source>
        <dbReference type="ARBA" id="ARBA00004434"/>
    </source>
</evidence>
<dbReference type="PANTHER" id="PTHR10707:SF10">
    <property type="entry name" value="CYTOCHROME C OXIDASE SUBUNIT 4"/>
    <property type="match status" value="1"/>
</dbReference>
<dbReference type="GO" id="GO:0006123">
    <property type="term" value="P:mitochondrial electron transport, cytochrome c to oxygen"/>
    <property type="evidence" value="ECO:0007669"/>
    <property type="project" value="InterPro"/>
</dbReference>
<evidence type="ECO:0000256" key="2">
    <source>
        <dbReference type="ARBA" id="ARBA00004673"/>
    </source>
</evidence>
<feature type="region of interest" description="Disordered" evidence="12">
    <location>
        <begin position="153"/>
        <end position="179"/>
    </location>
</feature>
<evidence type="ECO:0000256" key="12">
    <source>
        <dbReference type="SAM" id="MobiDB-lite"/>
    </source>
</evidence>
<dbReference type="OrthoDB" id="186013at2759"/>
<dbReference type="GO" id="GO:0016491">
    <property type="term" value="F:oxidoreductase activity"/>
    <property type="evidence" value="ECO:0007669"/>
    <property type="project" value="UniProtKB-KW"/>
</dbReference>
<dbReference type="Proteomes" id="UP000803844">
    <property type="component" value="Unassembled WGS sequence"/>
</dbReference>
<evidence type="ECO:0000256" key="13">
    <source>
        <dbReference type="SAM" id="Phobius"/>
    </source>
</evidence>
<reference evidence="14" key="1">
    <citation type="journal article" date="2020" name="Phytopathology">
        <title>Genome sequence of the chestnut blight fungus Cryphonectria parasitica EP155: A fundamental resource for an archetypical invasive plant pathogen.</title>
        <authorList>
            <person name="Crouch J.A."/>
            <person name="Dawe A."/>
            <person name="Aerts A."/>
            <person name="Barry K."/>
            <person name="Churchill A.C.L."/>
            <person name="Grimwood J."/>
            <person name="Hillman B."/>
            <person name="Milgroom M.G."/>
            <person name="Pangilinan J."/>
            <person name="Smith M."/>
            <person name="Salamov A."/>
            <person name="Schmutz J."/>
            <person name="Yadav J."/>
            <person name="Grigoriev I.V."/>
            <person name="Nuss D."/>
        </authorList>
    </citation>
    <scope>NUCLEOTIDE SEQUENCE</scope>
    <source>
        <strain evidence="14">EP155</strain>
    </source>
</reference>
<dbReference type="InterPro" id="IPR036639">
    <property type="entry name" value="Cyt_c_oxidase_su4_sf"/>
</dbReference>
<dbReference type="RefSeq" id="XP_040776907.1">
    <property type="nucleotide sequence ID" value="XM_040923369.1"/>
</dbReference>
<dbReference type="Gene3D" id="1.10.442.10">
    <property type="entry name" value="Cytochrome c oxidase subunit IV"/>
    <property type="match status" value="1"/>
</dbReference>
<keyword evidence="5" id="KW-0999">Mitochondrion inner membrane</keyword>
<keyword evidence="6" id="KW-0809">Transit peptide</keyword>
<evidence type="ECO:0000256" key="4">
    <source>
        <dbReference type="ARBA" id="ARBA00022692"/>
    </source>
</evidence>
<evidence type="ECO:0000256" key="6">
    <source>
        <dbReference type="ARBA" id="ARBA00022946"/>
    </source>
</evidence>
<sequence>MMRLSTSGAVRAALTSATRQATTTTLISRAAASTAASSHAISNPTLANIEKRWEGMPLQEQAELWMALRDRMKEDWNALTLQEKKAAYWIAFGPHGPRALPPPDEGKKVALGVFIGVLASLAIFSASRLFAKPAPHTMNKEWQEAANEYLKEQKSDPFTGIASPDYKGKGQVQSPPSNA</sequence>
<dbReference type="GO" id="GO:0005743">
    <property type="term" value="C:mitochondrial inner membrane"/>
    <property type="evidence" value="ECO:0007669"/>
    <property type="project" value="UniProtKB-SubCell"/>
</dbReference>
<keyword evidence="9" id="KW-0496">Mitochondrion</keyword>
<organism evidence="14 15">
    <name type="scientific">Cryphonectria parasitica (strain ATCC 38755 / EP155)</name>
    <dbReference type="NCBI Taxonomy" id="660469"/>
    <lineage>
        <taxon>Eukaryota</taxon>
        <taxon>Fungi</taxon>
        <taxon>Dikarya</taxon>
        <taxon>Ascomycota</taxon>
        <taxon>Pezizomycotina</taxon>
        <taxon>Sordariomycetes</taxon>
        <taxon>Sordariomycetidae</taxon>
        <taxon>Diaporthales</taxon>
        <taxon>Cryphonectriaceae</taxon>
        <taxon>Cryphonectria-Endothia species complex</taxon>
        <taxon>Cryphonectria</taxon>
    </lineage>
</organism>
<feature type="transmembrane region" description="Helical" evidence="13">
    <location>
        <begin position="109"/>
        <end position="131"/>
    </location>
</feature>